<feature type="signal peptide" evidence="1">
    <location>
        <begin position="1"/>
        <end position="28"/>
    </location>
</feature>
<dbReference type="Pfam" id="PF00395">
    <property type="entry name" value="SLH"/>
    <property type="match status" value="2"/>
</dbReference>
<feature type="domain" description="SLH" evidence="2">
    <location>
        <begin position="34"/>
        <end position="97"/>
    </location>
</feature>
<evidence type="ECO:0000256" key="1">
    <source>
        <dbReference type="SAM" id="SignalP"/>
    </source>
</evidence>
<dbReference type="Gene3D" id="2.60.40.1080">
    <property type="match status" value="1"/>
</dbReference>
<keyword evidence="4" id="KW-1185">Reference proteome</keyword>
<sequence length="887" mass="94559">MTKKTYRKFATVAATGALVATAVAPAAATPQEVAQTSYTDVPVSSSHYANIMKAKELGIMTGYGNGKFQPDKLLNRGDVTKALGKFVVAQSGMTQDEYVEEHNIASVENFNDVPDDYVDSELVTYSKIVKHAGIFKGANNNLMQTNLIRRDQMAEVLVRAFGFEDQPGDPGMEDTKDSAYAKSVEVLYENGITNQNPYRPLNYTSRAQFATFLVRAYEATVETPDPGFAVTSVEAVTSTVDANADKQFAGFTINGGDAADLEQLKEEGYSVEFLSSKSGLFVDKTTGELDEEKLEVGEEIRFQVKLTKDDETLTSENGTLTVEDFKTSITELTGYDLTLESGQEVTNGTIVLDEKAAISNIVGTTKSGDEEVPVKSGLTFDSSDRSVVQVDSNGNLTTVAPGSATITVAHESGQKIEVPIKVVSEERVPSNAEANTEGIGLLTGQERSFAFTVTDQYGMPYDEEDGEITGSFDVVVDELKIATVSVEKNAEVGKYKATVKAEENLEEDANGTIDIVAGDNELLNIPLTIGTDDIAAEQRLELADSSKDTTIDLNPLVDDSSLVLALNEYNEAGLYIGESDQLGNGYTVATDNDNLTAKVNEGQIEVSAYDDTEPGTTVVSVMEGDLLIDQITLTVVDTTPAIQSVEFGTSQVDTAPVKLSDLLDAEDLVLTSQGTAEIGLVGNETLVPTIFVDVGEQDGVYQADTDVLLGTVDIAAQSGIANTLTFSEGSGDEILINGIEPGEDGNFTLRVRKDNQVLGTHLVQVTDFSRNLESVGFAAQEITAADPVNLITVNLTGEDDTVTYTVADDGQSATIQKGETEIGTVQLEAAEVLSGLQLTTENGELTVSGLEAGDSGDFTLTVDAEGQTYTQTFTVNIAAEQEAEAEA</sequence>
<proteinExistence type="predicted"/>
<comment type="caution">
    <text evidence="3">The sequence shown here is derived from an EMBL/GenBank/DDBJ whole genome shotgun (WGS) entry which is preliminary data.</text>
</comment>
<name>M7NHA7_9BACL</name>
<protein>
    <submittedName>
        <fullName evidence="3">Parasporal protein</fullName>
    </submittedName>
</protein>
<dbReference type="OrthoDB" id="2839183at2"/>
<accession>M7NHA7</accession>
<dbReference type="PROSITE" id="PS51272">
    <property type="entry name" value="SLH"/>
    <property type="match status" value="2"/>
</dbReference>
<gene>
    <name evidence="3" type="primary">ctc_3</name>
    <name evidence="3" type="ORF">C772_00262</name>
</gene>
<evidence type="ECO:0000313" key="3">
    <source>
        <dbReference type="EMBL" id="EMR07933.1"/>
    </source>
</evidence>
<organism evidence="3 4">
    <name type="scientific">Bhargavaea cecembensis DSE10</name>
    <dbReference type="NCBI Taxonomy" id="1235279"/>
    <lineage>
        <taxon>Bacteria</taxon>
        <taxon>Bacillati</taxon>
        <taxon>Bacillota</taxon>
        <taxon>Bacilli</taxon>
        <taxon>Bacillales</taxon>
        <taxon>Caryophanaceae</taxon>
        <taxon>Bhargavaea</taxon>
    </lineage>
</organism>
<dbReference type="eggNOG" id="COG1404">
    <property type="taxonomic scope" value="Bacteria"/>
</dbReference>
<dbReference type="InterPro" id="IPR003343">
    <property type="entry name" value="Big_2"/>
</dbReference>
<dbReference type="Pfam" id="PF02368">
    <property type="entry name" value="Big_2"/>
    <property type="match status" value="1"/>
</dbReference>
<dbReference type="Gene3D" id="2.60.40.10">
    <property type="entry name" value="Immunoglobulins"/>
    <property type="match status" value="1"/>
</dbReference>
<dbReference type="STRING" id="1235279.C772_00262"/>
<dbReference type="InterPro" id="IPR008964">
    <property type="entry name" value="Invasin/intimin_cell_adhesion"/>
</dbReference>
<dbReference type="RefSeq" id="WP_008296724.1">
    <property type="nucleotide sequence ID" value="NZ_AOFT01000001.1"/>
</dbReference>
<dbReference type="InterPro" id="IPR001119">
    <property type="entry name" value="SLH_dom"/>
</dbReference>
<feature type="chain" id="PRO_5005689218" evidence="1">
    <location>
        <begin position="29"/>
        <end position="887"/>
    </location>
</feature>
<dbReference type="AlphaFoldDB" id="M7NHA7"/>
<keyword evidence="1" id="KW-0732">Signal</keyword>
<dbReference type="Proteomes" id="UP000011919">
    <property type="component" value="Unassembled WGS sequence"/>
</dbReference>
<dbReference type="SUPFAM" id="SSF49373">
    <property type="entry name" value="Invasin/intimin cell-adhesion fragments"/>
    <property type="match status" value="1"/>
</dbReference>
<dbReference type="InterPro" id="IPR013783">
    <property type="entry name" value="Ig-like_fold"/>
</dbReference>
<reference evidence="3 4" key="1">
    <citation type="journal article" date="2013" name="Genome Announc.">
        <title>Draft Genome Sequence of Bhargavaea cecembensis Strain DSE10T, Isolated from a Deep-Sea Sediment Sample Collected at a Depth of 5,904 m from the Chagos-Laccadive Ridge System in the Indian Ocean.</title>
        <authorList>
            <person name="Shivaji S."/>
            <person name="Ara S."/>
            <person name="Begum Z."/>
            <person name="Ruth M."/>
            <person name="Singh A."/>
            <person name="Kumar Pinnaka A."/>
        </authorList>
    </citation>
    <scope>NUCLEOTIDE SEQUENCE [LARGE SCALE GENOMIC DNA]</scope>
    <source>
        <strain evidence="3 4">DSE10</strain>
    </source>
</reference>
<feature type="domain" description="SLH" evidence="2">
    <location>
        <begin position="167"/>
        <end position="227"/>
    </location>
</feature>
<evidence type="ECO:0000313" key="4">
    <source>
        <dbReference type="Proteomes" id="UP000011919"/>
    </source>
</evidence>
<evidence type="ECO:0000259" key="2">
    <source>
        <dbReference type="PROSITE" id="PS51272"/>
    </source>
</evidence>
<dbReference type="EMBL" id="AOFT01000001">
    <property type="protein sequence ID" value="EMR07933.1"/>
    <property type="molecule type" value="Genomic_DNA"/>
</dbReference>